<comment type="similarity">
    <text evidence="1">Belongs to the 'GDSL' lipolytic enzyme family. Platelet-activating factor acetylhydrolase IB beta/gamma subunits subfamily.</text>
</comment>
<evidence type="ECO:0000256" key="2">
    <source>
        <dbReference type="SAM" id="SignalP"/>
    </source>
</evidence>
<dbReference type="STRING" id="714943.Mucpa_1812"/>
<proteinExistence type="inferred from homology"/>
<feature type="domain" description="SGNH hydrolase-type esterase" evidence="4">
    <location>
        <begin position="312"/>
        <end position="482"/>
    </location>
</feature>
<evidence type="ECO:0000256" key="1">
    <source>
        <dbReference type="ARBA" id="ARBA00038184"/>
    </source>
</evidence>
<protein>
    <submittedName>
        <fullName evidence="5">Lipolytic protein G-D-S-L family</fullName>
    </submittedName>
</protein>
<dbReference type="PANTHER" id="PTHR11852:SF0">
    <property type="entry name" value="PLATELET-ACTIVATING FACTOR ACETYLHYDROLASE IB SUBUNIT BETA HOMOLOG"/>
    <property type="match status" value="1"/>
</dbReference>
<evidence type="ECO:0000259" key="4">
    <source>
        <dbReference type="Pfam" id="PF13472"/>
    </source>
</evidence>
<dbReference type="InterPro" id="IPR013094">
    <property type="entry name" value="AB_hydrolase_3"/>
</dbReference>
<sequence length="739" mass="81454">MKLIIKLGFLLFITAAATAQSVEQTKNTLHAGYVSLEGQSLPKGIPADADGNVRWVSTPMLRLIRTTSKSARGTILLMPGGGYQLLKLKNEGIKTASYLNAQGFDVAILYYRVAAEQQTRNMALQDALKAFRMLKANRASLGLRGLQLDMMGFSSGGHLAARTVQRLSPNEQPDKLILISPEYLDETLAGTVFPAVMPPLNPGPVLFATFSANDKKACIASCSEYAKTWKGYDGEETFTLLPDSAYILGTDTNPFDKKLKLPGLLQTFLTTTPPVKVEDVNPSSIPVEGYSPKRHAEKSAAVAKEKFDLIMLGNSITNNFEKSAYQSVWNQFYAPRHAINLGFSGYRTENILWNIQHGELDGQSPKVLVLEIGTNNIDEKNYPTRHTAGQLAGGIAAIVNVVRQKLPFTKIIILRCFPGCYGGPNPTSHRAILERASNIVSKMADGENIFYCDVNHVFLNFDGSINRDLMPDYLHPSPAGAKLWAQAMEPLLSKLMGDQSLDTDVPANTAIVPVIKLENDSYNWFDRHAEVLRIKDSINPQIVLIGNSITHFWGGEPKLKHADGTPRKPNGPNSWAGLFGQYRVLNLGFGWDRTQNALWRLDNGEVDGLHPQTVVIDIGTNNTSQTDNARMNTAPEIVDGIRAVCLRVRSKLPGAQIILMAVFPREQNPDNPRRILINEIDKLLEAFAKEQHLTYVDIGPKLLAADGTFLPGMMLDFTHPTDKGYQVWADALRPLIAEP</sequence>
<feature type="domain" description="Alpha/beta hydrolase fold-3" evidence="3">
    <location>
        <begin position="80"/>
        <end position="185"/>
    </location>
</feature>
<dbReference type="eggNOG" id="COG0657">
    <property type="taxonomic scope" value="Bacteria"/>
</dbReference>
<feature type="domain" description="SGNH hydrolase-type esterase" evidence="4">
    <location>
        <begin position="544"/>
        <end position="727"/>
    </location>
</feature>
<dbReference type="PANTHER" id="PTHR11852">
    <property type="entry name" value="PLATELET-ACTIVATING FACTOR ACETYLHYDROLASE"/>
    <property type="match status" value="1"/>
</dbReference>
<dbReference type="Gene3D" id="3.40.50.1820">
    <property type="entry name" value="alpha/beta hydrolase"/>
    <property type="match status" value="1"/>
</dbReference>
<keyword evidence="6" id="KW-1185">Reference proteome</keyword>
<reference evidence="5" key="1">
    <citation type="submission" date="2011-09" db="EMBL/GenBank/DDBJ databases">
        <title>The permanent draft genome of Mucilaginibacter paludis DSM 18603.</title>
        <authorList>
            <consortium name="US DOE Joint Genome Institute (JGI-PGF)"/>
            <person name="Lucas S."/>
            <person name="Han J."/>
            <person name="Lapidus A."/>
            <person name="Bruce D."/>
            <person name="Goodwin L."/>
            <person name="Pitluck S."/>
            <person name="Peters L."/>
            <person name="Kyrpides N."/>
            <person name="Mavromatis K."/>
            <person name="Ivanova N."/>
            <person name="Mikhailova N."/>
            <person name="Held B."/>
            <person name="Detter J.C."/>
            <person name="Tapia R."/>
            <person name="Han C."/>
            <person name="Land M."/>
            <person name="Hauser L."/>
            <person name="Markowitz V."/>
            <person name="Cheng J.-F."/>
            <person name="Hugenholtz P."/>
            <person name="Woyke T."/>
            <person name="Wu D."/>
            <person name="Tindall B."/>
            <person name="Brambilla E."/>
            <person name="Klenk H.-P."/>
            <person name="Eisen J.A."/>
        </authorList>
    </citation>
    <scope>NUCLEOTIDE SEQUENCE [LARGE SCALE GENOMIC DNA]</scope>
    <source>
        <strain evidence="5">DSM 18603</strain>
    </source>
</reference>
<dbReference type="InterPro" id="IPR029058">
    <property type="entry name" value="AB_hydrolase_fold"/>
</dbReference>
<dbReference type="HOGENOM" id="CLU_375457_0_0_10"/>
<feature type="signal peptide" evidence="2">
    <location>
        <begin position="1"/>
        <end position="19"/>
    </location>
</feature>
<dbReference type="GO" id="GO:0016788">
    <property type="term" value="F:hydrolase activity, acting on ester bonds"/>
    <property type="evidence" value="ECO:0007669"/>
    <property type="project" value="UniProtKB-ARBA"/>
</dbReference>
<dbReference type="RefSeq" id="WP_008505868.1">
    <property type="nucleotide sequence ID" value="NZ_CM001403.1"/>
</dbReference>
<dbReference type="InterPro" id="IPR036514">
    <property type="entry name" value="SGNH_hydro_sf"/>
</dbReference>
<evidence type="ECO:0000313" key="5">
    <source>
        <dbReference type="EMBL" id="EHQ25966.1"/>
    </source>
</evidence>
<feature type="chain" id="PRO_5003558362" evidence="2">
    <location>
        <begin position="20"/>
        <end position="739"/>
    </location>
</feature>
<organism evidence="5 6">
    <name type="scientific">Mucilaginibacter paludis DSM 18603</name>
    <dbReference type="NCBI Taxonomy" id="714943"/>
    <lineage>
        <taxon>Bacteria</taxon>
        <taxon>Pseudomonadati</taxon>
        <taxon>Bacteroidota</taxon>
        <taxon>Sphingobacteriia</taxon>
        <taxon>Sphingobacteriales</taxon>
        <taxon>Sphingobacteriaceae</taxon>
        <taxon>Mucilaginibacter</taxon>
    </lineage>
</organism>
<evidence type="ECO:0000259" key="3">
    <source>
        <dbReference type="Pfam" id="PF07859"/>
    </source>
</evidence>
<dbReference type="Pfam" id="PF07859">
    <property type="entry name" value="Abhydrolase_3"/>
    <property type="match status" value="1"/>
</dbReference>
<dbReference type="Proteomes" id="UP000002774">
    <property type="component" value="Chromosome"/>
</dbReference>
<gene>
    <name evidence="5" type="ORF">Mucpa_1812</name>
</gene>
<dbReference type="OrthoDB" id="9796689at2"/>
<dbReference type="Gene3D" id="3.40.50.1110">
    <property type="entry name" value="SGNH hydrolase"/>
    <property type="match status" value="2"/>
</dbReference>
<dbReference type="SUPFAM" id="SSF52266">
    <property type="entry name" value="SGNH hydrolase"/>
    <property type="match status" value="2"/>
</dbReference>
<name>H1YA85_9SPHI</name>
<evidence type="ECO:0000313" key="6">
    <source>
        <dbReference type="Proteomes" id="UP000002774"/>
    </source>
</evidence>
<dbReference type="eggNOG" id="COG2755">
    <property type="taxonomic scope" value="Bacteria"/>
</dbReference>
<accession>H1YA85</accession>
<keyword evidence="2" id="KW-0732">Signal</keyword>
<dbReference type="EMBL" id="CM001403">
    <property type="protein sequence ID" value="EHQ25966.1"/>
    <property type="molecule type" value="Genomic_DNA"/>
</dbReference>
<dbReference type="Pfam" id="PF13472">
    <property type="entry name" value="Lipase_GDSL_2"/>
    <property type="match status" value="2"/>
</dbReference>
<dbReference type="InterPro" id="IPR013830">
    <property type="entry name" value="SGNH_hydro"/>
</dbReference>
<dbReference type="SUPFAM" id="SSF53474">
    <property type="entry name" value="alpha/beta-Hydrolases"/>
    <property type="match status" value="1"/>
</dbReference>
<dbReference type="AlphaFoldDB" id="H1YA85"/>